<keyword evidence="4" id="KW-0611">Plant defense</keyword>
<feature type="domain" description="Defensin-like" evidence="7">
    <location>
        <begin position="37"/>
        <end position="83"/>
    </location>
</feature>
<evidence type="ECO:0000313" key="9">
    <source>
        <dbReference type="Proteomes" id="UP000028999"/>
    </source>
</evidence>
<evidence type="ECO:0000256" key="3">
    <source>
        <dbReference type="ARBA" id="ARBA00022577"/>
    </source>
</evidence>
<comment type="similarity">
    <text evidence="1">Belongs to the DEFL family.</text>
</comment>
<keyword evidence="3" id="KW-0295">Fungicide</keyword>
<dbReference type="GO" id="GO:0050832">
    <property type="term" value="P:defense response to fungus"/>
    <property type="evidence" value="ECO:0007669"/>
    <property type="project" value="UniProtKB-KW"/>
</dbReference>
<feature type="signal peptide" evidence="6">
    <location>
        <begin position="1"/>
        <end position="21"/>
    </location>
</feature>
<dbReference type="PaxDb" id="3708-A0A078JSQ5"/>
<dbReference type="GO" id="GO:0031640">
    <property type="term" value="P:killing of cells of another organism"/>
    <property type="evidence" value="ECO:0007669"/>
    <property type="project" value="UniProtKB-KW"/>
</dbReference>
<evidence type="ECO:0000256" key="6">
    <source>
        <dbReference type="SAM" id="SignalP"/>
    </source>
</evidence>
<evidence type="ECO:0000256" key="4">
    <source>
        <dbReference type="ARBA" id="ARBA00022821"/>
    </source>
</evidence>
<accession>A0A078JSQ5</accession>
<name>A0A078JSQ5_BRANA</name>
<protein>
    <submittedName>
        <fullName evidence="8">BnaCnng65640D protein</fullName>
    </submittedName>
</protein>
<evidence type="ECO:0000256" key="2">
    <source>
        <dbReference type="ARBA" id="ARBA00022529"/>
    </source>
</evidence>
<dbReference type="Gramene" id="CDY69849">
    <property type="protein sequence ID" value="CDY69849"/>
    <property type="gene ID" value="GSBRNA2T00093060001"/>
</dbReference>
<evidence type="ECO:0000259" key="7">
    <source>
        <dbReference type="Pfam" id="PF24552"/>
    </source>
</evidence>
<proteinExistence type="inferred from homology"/>
<dbReference type="AlphaFoldDB" id="A0A078JSQ5"/>
<evidence type="ECO:0000256" key="1">
    <source>
        <dbReference type="ARBA" id="ARBA00006722"/>
    </source>
</evidence>
<sequence length="83" mass="9263">MGVPKTLMTFLLLVILGVSLSNQIVFTSGAEIEKFSYDHCSTLCVEGKYGTDYCFHDCIEKGFRTGDCASPKREGPYRCCCYN</sequence>
<evidence type="ECO:0000313" key="8">
    <source>
        <dbReference type="EMBL" id="CDY69849.1"/>
    </source>
</evidence>
<feature type="chain" id="PRO_5044539945" evidence="6">
    <location>
        <begin position="22"/>
        <end position="83"/>
    </location>
</feature>
<gene>
    <name evidence="8" type="primary">BnaCnng65640D</name>
    <name evidence="8" type="ORF">GSBRNA2T00093060001</name>
</gene>
<dbReference type="Proteomes" id="UP000028999">
    <property type="component" value="Unassembled WGS sequence"/>
</dbReference>
<organism evidence="8 9">
    <name type="scientific">Brassica napus</name>
    <name type="common">Rape</name>
    <dbReference type="NCBI Taxonomy" id="3708"/>
    <lineage>
        <taxon>Eukaryota</taxon>
        <taxon>Viridiplantae</taxon>
        <taxon>Streptophyta</taxon>
        <taxon>Embryophyta</taxon>
        <taxon>Tracheophyta</taxon>
        <taxon>Spermatophyta</taxon>
        <taxon>Magnoliopsida</taxon>
        <taxon>eudicotyledons</taxon>
        <taxon>Gunneridae</taxon>
        <taxon>Pentapetalae</taxon>
        <taxon>rosids</taxon>
        <taxon>malvids</taxon>
        <taxon>Brassicales</taxon>
        <taxon>Brassicaceae</taxon>
        <taxon>Brassiceae</taxon>
        <taxon>Brassica</taxon>
    </lineage>
</organism>
<reference evidence="8 9" key="1">
    <citation type="journal article" date="2014" name="Science">
        <title>Plant genetics. Early allopolyploid evolution in the post-Neolithic Brassica napus oilseed genome.</title>
        <authorList>
            <person name="Chalhoub B."/>
            <person name="Denoeud F."/>
            <person name="Liu S."/>
            <person name="Parkin I.A."/>
            <person name="Tang H."/>
            <person name="Wang X."/>
            <person name="Chiquet J."/>
            <person name="Belcram H."/>
            <person name="Tong C."/>
            <person name="Samans B."/>
            <person name="Correa M."/>
            <person name="Da Silva C."/>
            <person name="Just J."/>
            <person name="Falentin C."/>
            <person name="Koh C.S."/>
            <person name="Le Clainche I."/>
            <person name="Bernard M."/>
            <person name="Bento P."/>
            <person name="Noel B."/>
            <person name="Labadie K."/>
            <person name="Alberti A."/>
            <person name="Charles M."/>
            <person name="Arnaud D."/>
            <person name="Guo H."/>
            <person name="Daviaud C."/>
            <person name="Alamery S."/>
            <person name="Jabbari K."/>
            <person name="Zhao M."/>
            <person name="Edger P.P."/>
            <person name="Chelaifa H."/>
            <person name="Tack D."/>
            <person name="Lassalle G."/>
            <person name="Mestiri I."/>
            <person name="Schnel N."/>
            <person name="Le Paslier M.C."/>
            <person name="Fan G."/>
            <person name="Renault V."/>
            <person name="Bayer P.E."/>
            <person name="Golicz A.A."/>
            <person name="Manoli S."/>
            <person name="Lee T.H."/>
            <person name="Thi V.H."/>
            <person name="Chalabi S."/>
            <person name="Hu Q."/>
            <person name="Fan C."/>
            <person name="Tollenaere R."/>
            <person name="Lu Y."/>
            <person name="Battail C."/>
            <person name="Shen J."/>
            <person name="Sidebottom C.H."/>
            <person name="Wang X."/>
            <person name="Canaguier A."/>
            <person name="Chauveau A."/>
            <person name="Berard A."/>
            <person name="Deniot G."/>
            <person name="Guan M."/>
            <person name="Liu Z."/>
            <person name="Sun F."/>
            <person name="Lim Y.P."/>
            <person name="Lyons E."/>
            <person name="Town C.D."/>
            <person name="Bancroft I."/>
            <person name="Wang X."/>
            <person name="Meng J."/>
            <person name="Ma J."/>
            <person name="Pires J.C."/>
            <person name="King G.J."/>
            <person name="Brunel D."/>
            <person name="Delourme R."/>
            <person name="Renard M."/>
            <person name="Aury J.M."/>
            <person name="Adams K.L."/>
            <person name="Batley J."/>
            <person name="Snowdon R.J."/>
            <person name="Tost J."/>
            <person name="Edwards D."/>
            <person name="Zhou Y."/>
            <person name="Hua W."/>
            <person name="Sharpe A.G."/>
            <person name="Paterson A.H."/>
            <person name="Guan C."/>
            <person name="Wincker P."/>
        </authorList>
    </citation>
    <scope>NUCLEOTIDE SEQUENCE [LARGE SCALE GENOMIC DNA]</scope>
    <source>
        <strain evidence="9">cv. Darmor-bzh</strain>
    </source>
</reference>
<dbReference type="EMBL" id="LK040486">
    <property type="protein sequence ID" value="CDY69849.1"/>
    <property type="molecule type" value="Genomic_DNA"/>
</dbReference>
<evidence type="ECO:0000256" key="5">
    <source>
        <dbReference type="ARBA" id="ARBA00023157"/>
    </source>
</evidence>
<keyword evidence="2" id="KW-0929">Antimicrobial</keyword>
<keyword evidence="6" id="KW-0732">Signal</keyword>
<keyword evidence="5" id="KW-1015">Disulfide bond</keyword>
<keyword evidence="9" id="KW-1185">Reference proteome</keyword>
<dbReference type="InterPro" id="IPR056373">
    <property type="entry name" value="Defensin-like_dom"/>
</dbReference>
<dbReference type="Pfam" id="PF24552">
    <property type="entry name" value="Defensin"/>
    <property type="match status" value="1"/>
</dbReference>
<dbReference type="OMA" id="DPIRCCC"/>